<dbReference type="PANTHER" id="PTHR43558:SF6">
    <property type="entry name" value="REDUCTASE, PUTATIVE (AFU_ORTHOLOGUE AFUA_3G10540)-RELATED"/>
    <property type="match status" value="1"/>
</dbReference>
<dbReference type="SUPFAM" id="SSF54695">
    <property type="entry name" value="POZ domain"/>
    <property type="match status" value="1"/>
</dbReference>
<dbReference type="InterPro" id="IPR003131">
    <property type="entry name" value="T1-type_BTB"/>
</dbReference>
<sequence>MDTATGGGDDAEADETPHDRLENAEAIASTTVVMNPPVFSFGRPTPRFSGGEGNIYPPTIATRSIADDVAARGALVTGLEAAKALGTISAEREALVKKLSSIDGQYSRQLSTCNDIARNGAATVSRAKRARTEDDEAENTRNVEMRTKLFHLEQEQSKEQVRVTVGGQVFQASRATLTEGDAAHSMLGALCSGRWEHEMTSAGASNSKVSSEGGVSIDRSPVLFTYVLQWLRSGSAECLPDSADLRRGLLREAEYYILPGLVDILKGWRQRSLSLSAENQEILQAENIIRAKLSAAPDSARAFNDPDAVPPDVRSLQALADSLMIDIFGERESFVLDLAPPKDSEHLMILVDKRAAADSWVRAAISQLDVESRLERLSKQRHTRGALEEMEKLEAPTKIPSVCASLSMFRDCTFTYFTMDTLHGLDWTGVFVAGGAVLGFLLPLPSDLQCSCFPRGIDPDKGIWSREQIRGDTVAEELIQHYHQAKCHERVNYKQLWDADDTFYSDNTVHTRVKGPTTDKGEVSKFTSSDIDIFLYGLSKEQAERKIEHILAVLGTTVKHVIRSEHCISFIRGWPHRNVQVVLRLYRSKGEVLIGFDIDACAVGFDGTKVYGLPRFRRAMNKRFNLVGVEGGPHTTQPKL</sequence>
<dbReference type="GO" id="GO:0051260">
    <property type="term" value="P:protein homooligomerization"/>
    <property type="evidence" value="ECO:0007669"/>
    <property type="project" value="InterPro"/>
</dbReference>
<dbReference type="PANTHER" id="PTHR43558">
    <property type="entry name" value="REDUCTASE, PUTATIVE (AFU_ORTHOLOGUE AFUA_3G10540)-RELATED"/>
    <property type="match status" value="1"/>
</dbReference>
<organism evidence="2">
    <name type="scientific">Mantoniella antarctica</name>
    <dbReference type="NCBI Taxonomy" id="81844"/>
    <lineage>
        <taxon>Eukaryota</taxon>
        <taxon>Viridiplantae</taxon>
        <taxon>Chlorophyta</taxon>
        <taxon>Mamiellophyceae</taxon>
        <taxon>Mamiellales</taxon>
        <taxon>Mamiellaceae</taxon>
        <taxon>Mantoniella</taxon>
    </lineage>
</organism>
<reference evidence="2" key="1">
    <citation type="submission" date="2021-01" db="EMBL/GenBank/DDBJ databases">
        <authorList>
            <person name="Corre E."/>
            <person name="Pelletier E."/>
            <person name="Niang G."/>
            <person name="Scheremetjew M."/>
            <person name="Finn R."/>
            <person name="Kale V."/>
            <person name="Holt S."/>
            <person name="Cochrane G."/>
            <person name="Meng A."/>
            <person name="Brown T."/>
            <person name="Cohen L."/>
        </authorList>
    </citation>
    <scope>NUCLEOTIDE SEQUENCE</scope>
    <source>
        <strain evidence="2">SL-175</strain>
    </source>
</reference>
<gene>
    <name evidence="2" type="ORF">MANT1106_LOCUS11282</name>
</gene>
<proteinExistence type="predicted"/>
<dbReference type="Gene3D" id="3.30.710.10">
    <property type="entry name" value="Potassium Channel Kv1.1, Chain A"/>
    <property type="match status" value="1"/>
</dbReference>
<protein>
    <recommendedName>
        <fullName evidence="1">Potassium channel tetramerisation-type BTB domain-containing protein</fullName>
    </recommendedName>
</protein>
<dbReference type="InterPro" id="IPR053354">
    <property type="entry name" value="MGDG_epimerase"/>
</dbReference>
<dbReference type="AlphaFoldDB" id="A0A7S0SMS3"/>
<dbReference type="InterPro" id="IPR011333">
    <property type="entry name" value="SKP1/BTB/POZ_sf"/>
</dbReference>
<feature type="domain" description="Potassium channel tetramerisation-type BTB" evidence="1">
    <location>
        <begin position="161"/>
        <end position="261"/>
    </location>
</feature>
<name>A0A7S0SMS3_9CHLO</name>
<dbReference type="CDD" id="cd18316">
    <property type="entry name" value="BTB_POZ_KCTD-like"/>
    <property type="match status" value="1"/>
</dbReference>
<evidence type="ECO:0000313" key="2">
    <source>
        <dbReference type="EMBL" id="CAD8708599.1"/>
    </source>
</evidence>
<dbReference type="Pfam" id="PF02214">
    <property type="entry name" value="BTB_2"/>
    <property type="match status" value="1"/>
</dbReference>
<evidence type="ECO:0000259" key="1">
    <source>
        <dbReference type="Pfam" id="PF02214"/>
    </source>
</evidence>
<dbReference type="EMBL" id="HBFC01018970">
    <property type="protein sequence ID" value="CAD8708599.1"/>
    <property type="molecule type" value="Transcribed_RNA"/>
</dbReference>
<accession>A0A7S0SMS3</accession>